<feature type="domain" description="CortBP2/NAV1-like AAA+ ATPase lid" evidence="3">
    <location>
        <begin position="98"/>
        <end position="154"/>
    </location>
</feature>
<dbReference type="Proteomes" id="UP000748752">
    <property type="component" value="Unassembled WGS sequence"/>
</dbReference>
<protein>
    <recommendedName>
        <fullName evidence="6">AAA domain-containing protein</fullName>
    </recommendedName>
</protein>
<proteinExistence type="predicted"/>
<dbReference type="InterPro" id="IPR057568">
    <property type="entry name" value="CortBP2_NAV1-like_AAA_lid"/>
</dbReference>
<reference evidence="4 5" key="1">
    <citation type="journal article" date="2020" name="Microorganisms">
        <title>Osmotic Adaptation and Compatible Solute Biosynthesis of Phototrophic Bacteria as Revealed from Genome Analyses.</title>
        <authorList>
            <person name="Imhoff J.F."/>
            <person name="Rahn T."/>
            <person name="Kunzel S."/>
            <person name="Keller A."/>
            <person name="Neulinger S.C."/>
        </authorList>
    </citation>
    <scope>NUCLEOTIDE SEQUENCE [LARGE SCALE GENOMIC DNA]</scope>
    <source>
        <strain evidence="4 5">DSM 6210</strain>
    </source>
</reference>
<dbReference type="PANTHER" id="PTHR37291:SF1">
    <property type="entry name" value="TYPE IV METHYL-DIRECTED RESTRICTION ENZYME ECOKMCRB SUBUNIT"/>
    <property type="match status" value="1"/>
</dbReference>
<keyword evidence="5" id="KW-1185">Reference proteome</keyword>
<comment type="caution">
    <text evidence="4">The sequence shown here is derived from an EMBL/GenBank/DDBJ whole genome shotgun (WGS) entry which is preliminary data.</text>
</comment>
<evidence type="ECO:0000259" key="3">
    <source>
        <dbReference type="Pfam" id="PF25408"/>
    </source>
</evidence>
<gene>
    <name evidence="4" type="ORF">CKO31_15735</name>
</gene>
<evidence type="ECO:0000259" key="2">
    <source>
        <dbReference type="Pfam" id="PF07728"/>
    </source>
</evidence>
<evidence type="ECO:0000313" key="4">
    <source>
        <dbReference type="EMBL" id="MBK1632162.1"/>
    </source>
</evidence>
<dbReference type="PANTHER" id="PTHR37291">
    <property type="entry name" value="5-METHYLCYTOSINE-SPECIFIC RESTRICTION ENZYME B"/>
    <property type="match status" value="1"/>
</dbReference>
<keyword evidence="1" id="KW-0175">Coiled coil</keyword>
<dbReference type="EMBL" id="NRRV01000041">
    <property type="protein sequence ID" value="MBK1632162.1"/>
    <property type="molecule type" value="Genomic_DNA"/>
</dbReference>
<dbReference type="SUPFAM" id="SSF52540">
    <property type="entry name" value="P-loop containing nucleoside triphosphate hydrolases"/>
    <property type="match status" value="1"/>
</dbReference>
<dbReference type="Gene3D" id="3.40.50.300">
    <property type="entry name" value="P-loop containing nucleotide triphosphate hydrolases"/>
    <property type="match status" value="1"/>
</dbReference>
<evidence type="ECO:0000256" key="1">
    <source>
        <dbReference type="ARBA" id="ARBA00023054"/>
    </source>
</evidence>
<accession>A0ABS1CJT9</accession>
<dbReference type="Pfam" id="PF07728">
    <property type="entry name" value="AAA_5"/>
    <property type="match status" value="1"/>
</dbReference>
<feature type="domain" description="ATPase dynein-related AAA" evidence="2">
    <location>
        <begin position="2"/>
        <end position="71"/>
    </location>
</feature>
<dbReference type="InterPro" id="IPR027417">
    <property type="entry name" value="P-loop_NTPase"/>
</dbReference>
<sequence length="178" mass="20453">MLLIDEINRANLPRVFGELFFSLEYRENAVQLQYDQNGEPFRLAKNLILLGTMNTADRGIAQIDAALRRRFHFFPLYPDRAPIKGLLSRYLHEHGRSDIAEWLPQVLDTANTKLAEHGFRDALIGPSHFMSPGVDEEQVRLTWNYSIIPMLEERYPGDERRLAQFALDRLKGLAATTG</sequence>
<dbReference type="InterPro" id="IPR011704">
    <property type="entry name" value="ATPase_dyneun-rel_AAA"/>
</dbReference>
<organism evidence="4 5">
    <name type="scientific">Thiohalocapsa halophila</name>
    <dbReference type="NCBI Taxonomy" id="69359"/>
    <lineage>
        <taxon>Bacteria</taxon>
        <taxon>Pseudomonadati</taxon>
        <taxon>Pseudomonadota</taxon>
        <taxon>Gammaproteobacteria</taxon>
        <taxon>Chromatiales</taxon>
        <taxon>Chromatiaceae</taxon>
        <taxon>Thiohalocapsa</taxon>
    </lineage>
</organism>
<dbReference type="InterPro" id="IPR052934">
    <property type="entry name" value="Methyl-DNA_Rec/Restrict_Enz"/>
</dbReference>
<dbReference type="Pfam" id="PF25408">
    <property type="entry name" value="AAA_lid_NAV1"/>
    <property type="match status" value="1"/>
</dbReference>
<evidence type="ECO:0000313" key="5">
    <source>
        <dbReference type="Proteomes" id="UP000748752"/>
    </source>
</evidence>
<evidence type="ECO:0008006" key="6">
    <source>
        <dbReference type="Google" id="ProtNLM"/>
    </source>
</evidence>
<name>A0ABS1CJT9_9GAMM</name>